<dbReference type="AlphaFoldDB" id="A0A0G1CQD4"/>
<dbReference type="Pfam" id="PF13189">
    <property type="entry name" value="Cytidylate_kin2"/>
    <property type="match status" value="1"/>
</dbReference>
<dbReference type="Proteomes" id="UP000034050">
    <property type="component" value="Unassembled WGS sequence"/>
</dbReference>
<sequence length="177" mass="20601">MYSKITISGLICSGKTTLFWDLFKKLNWPTFSASHFFRDYSRTHGTSLQKAEEQTQSLTKVVDFGMLELLKNEQRIILEGWMTGIMADDLPGVLRVFLTCTDEERIKRFAEREKVSLEEAKVQIKERESNVYGKLQSIYKRNDFLDPKNYNLVIDTTTKSPQEILTEVLLKIDKHLV</sequence>
<dbReference type="SUPFAM" id="SSF52540">
    <property type="entry name" value="P-loop containing nucleoside triphosphate hydrolases"/>
    <property type="match status" value="1"/>
</dbReference>
<evidence type="ECO:0000313" key="2">
    <source>
        <dbReference type="Proteomes" id="UP000034050"/>
    </source>
</evidence>
<dbReference type="STRING" id="1618446.UV61_C0001G0064"/>
<keyword evidence="1" id="KW-0418">Kinase</keyword>
<keyword evidence="1" id="KW-0808">Transferase</keyword>
<dbReference type="Gene3D" id="3.40.50.300">
    <property type="entry name" value="P-loop containing nucleotide triphosphate hydrolases"/>
    <property type="match status" value="1"/>
</dbReference>
<proteinExistence type="predicted"/>
<reference evidence="1 2" key="1">
    <citation type="journal article" date="2015" name="Nature">
        <title>rRNA introns, odd ribosomes, and small enigmatic genomes across a large radiation of phyla.</title>
        <authorList>
            <person name="Brown C.T."/>
            <person name="Hug L.A."/>
            <person name="Thomas B.C."/>
            <person name="Sharon I."/>
            <person name="Castelle C.J."/>
            <person name="Singh A."/>
            <person name="Wilkins M.J."/>
            <person name="Williams K.H."/>
            <person name="Banfield J.F."/>
        </authorList>
    </citation>
    <scope>NUCLEOTIDE SEQUENCE [LARGE SCALE GENOMIC DNA]</scope>
</reference>
<name>A0A0G1CQD4_9BACT</name>
<protein>
    <submittedName>
        <fullName evidence="1">Cytidylate kinase</fullName>
    </submittedName>
</protein>
<dbReference type="GO" id="GO:0016301">
    <property type="term" value="F:kinase activity"/>
    <property type="evidence" value="ECO:0007669"/>
    <property type="project" value="UniProtKB-KW"/>
</dbReference>
<evidence type="ECO:0000313" key="1">
    <source>
        <dbReference type="EMBL" id="KKS87657.1"/>
    </source>
</evidence>
<gene>
    <name evidence="1" type="ORF">UV61_C0001G0064</name>
</gene>
<dbReference type="InterPro" id="IPR027417">
    <property type="entry name" value="P-loop_NTPase"/>
</dbReference>
<dbReference type="EMBL" id="LCFD01000001">
    <property type="protein sequence ID" value="KKS87657.1"/>
    <property type="molecule type" value="Genomic_DNA"/>
</dbReference>
<comment type="caution">
    <text evidence="1">The sequence shown here is derived from an EMBL/GenBank/DDBJ whole genome shotgun (WGS) entry which is preliminary data.</text>
</comment>
<accession>A0A0G1CQD4</accession>
<organism evidence="1 2">
    <name type="scientific">Candidatus Gottesmanbacteria bacterium GW2011_GWB1_43_11</name>
    <dbReference type="NCBI Taxonomy" id="1618446"/>
    <lineage>
        <taxon>Bacteria</taxon>
        <taxon>Candidatus Gottesmaniibacteriota</taxon>
    </lineage>
</organism>